<evidence type="ECO:0000313" key="11">
    <source>
        <dbReference type="Proteomes" id="UP000462014"/>
    </source>
</evidence>
<keyword evidence="5" id="KW-0418">Kinase</keyword>
<evidence type="ECO:0000256" key="1">
    <source>
        <dbReference type="ARBA" id="ARBA00000085"/>
    </source>
</evidence>
<evidence type="ECO:0000256" key="4">
    <source>
        <dbReference type="ARBA" id="ARBA00022679"/>
    </source>
</evidence>
<dbReference type="SMART" id="SM00387">
    <property type="entry name" value="HATPase_c"/>
    <property type="match status" value="1"/>
</dbReference>
<dbReference type="PANTHER" id="PTHR43711">
    <property type="entry name" value="TWO-COMPONENT HISTIDINE KINASE"/>
    <property type="match status" value="1"/>
</dbReference>
<dbReference type="PROSITE" id="PS50113">
    <property type="entry name" value="PAC"/>
    <property type="match status" value="1"/>
</dbReference>
<dbReference type="Gene3D" id="3.30.565.10">
    <property type="entry name" value="Histidine kinase-like ATPase, C-terminal domain"/>
    <property type="match status" value="1"/>
</dbReference>
<gene>
    <name evidence="10" type="ORF">GO621_15680</name>
</gene>
<dbReference type="Pfam" id="PF02518">
    <property type="entry name" value="HATPase_c"/>
    <property type="match status" value="1"/>
</dbReference>
<dbReference type="CDD" id="cd00082">
    <property type="entry name" value="HisKA"/>
    <property type="match status" value="1"/>
</dbReference>
<dbReference type="CDD" id="cd00075">
    <property type="entry name" value="HATPase"/>
    <property type="match status" value="1"/>
</dbReference>
<feature type="domain" description="PAC" evidence="9">
    <location>
        <begin position="86"/>
        <end position="138"/>
    </location>
</feature>
<evidence type="ECO:0000259" key="9">
    <source>
        <dbReference type="PROSITE" id="PS50113"/>
    </source>
</evidence>
<comment type="catalytic activity">
    <reaction evidence="1">
        <text>ATP + protein L-histidine = ADP + protein N-phospho-L-histidine.</text>
        <dbReference type="EC" id="2.7.13.3"/>
    </reaction>
</comment>
<comment type="caution">
    <text evidence="10">The sequence shown here is derived from an EMBL/GenBank/DDBJ whole genome shotgun (WGS) entry which is preliminary data.</text>
</comment>
<evidence type="ECO:0000256" key="3">
    <source>
        <dbReference type="ARBA" id="ARBA00022553"/>
    </source>
</evidence>
<keyword evidence="11" id="KW-1185">Reference proteome</keyword>
<dbReference type="InterPro" id="IPR035965">
    <property type="entry name" value="PAS-like_dom_sf"/>
</dbReference>
<dbReference type="InterPro" id="IPR050736">
    <property type="entry name" value="Sensor_HK_Regulatory"/>
</dbReference>
<keyword evidence="3" id="KW-0597">Phosphoprotein</keyword>
<dbReference type="Pfam" id="PF13426">
    <property type="entry name" value="PAS_9"/>
    <property type="match status" value="1"/>
</dbReference>
<dbReference type="InterPro" id="IPR000700">
    <property type="entry name" value="PAS-assoc_C"/>
</dbReference>
<protein>
    <recommendedName>
        <fullName evidence="2">histidine kinase</fullName>
        <ecNumber evidence="2">2.7.13.3</ecNumber>
    </recommendedName>
</protein>
<dbReference type="InterPro" id="IPR036890">
    <property type="entry name" value="HATPase_C_sf"/>
</dbReference>
<dbReference type="CDD" id="cd00130">
    <property type="entry name" value="PAS"/>
    <property type="match status" value="2"/>
</dbReference>
<keyword evidence="6" id="KW-0902">Two-component regulatory system</keyword>
<dbReference type="FunFam" id="3.30.565.10:FF:000006">
    <property type="entry name" value="Sensor histidine kinase WalK"/>
    <property type="match status" value="1"/>
</dbReference>
<dbReference type="InterPro" id="IPR003661">
    <property type="entry name" value="HisK_dim/P_dom"/>
</dbReference>
<evidence type="ECO:0000313" key="10">
    <source>
        <dbReference type="EMBL" id="MVN22966.1"/>
    </source>
</evidence>
<dbReference type="EC" id="2.7.13.3" evidence="2"/>
<dbReference type="AlphaFoldDB" id="A0A7K1T073"/>
<keyword evidence="4" id="KW-0808">Transferase</keyword>
<dbReference type="SUPFAM" id="SSF55874">
    <property type="entry name" value="ATPase domain of HSP90 chaperone/DNA topoisomerase II/histidine kinase"/>
    <property type="match status" value="1"/>
</dbReference>
<organism evidence="10 11">
    <name type="scientific">Mucilaginibacter arboris</name>
    <dbReference type="NCBI Taxonomy" id="2682090"/>
    <lineage>
        <taxon>Bacteria</taxon>
        <taxon>Pseudomonadati</taxon>
        <taxon>Bacteroidota</taxon>
        <taxon>Sphingobacteriia</taxon>
        <taxon>Sphingobacteriales</taxon>
        <taxon>Sphingobacteriaceae</taxon>
        <taxon>Mucilaginibacter</taxon>
    </lineage>
</organism>
<proteinExistence type="predicted"/>
<dbReference type="SMART" id="SM00091">
    <property type="entry name" value="PAS"/>
    <property type="match status" value="2"/>
</dbReference>
<dbReference type="Pfam" id="PF00512">
    <property type="entry name" value="HisKA"/>
    <property type="match status" value="1"/>
</dbReference>
<evidence type="ECO:0000256" key="5">
    <source>
        <dbReference type="ARBA" id="ARBA00022777"/>
    </source>
</evidence>
<dbReference type="SMART" id="SM00388">
    <property type="entry name" value="HisKA"/>
    <property type="match status" value="1"/>
</dbReference>
<feature type="domain" description="PAS" evidence="8">
    <location>
        <begin position="16"/>
        <end position="60"/>
    </location>
</feature>
<dbReference type="InterPro" id="IPR005467">
    <property type="entry name" value="His_kinase_dom"/>
</dbReference>
<dbReference type="Gene3D" id="3.30.450.20">
    <property type="entry name" value="PAS domain"/>
    <property type="match status" value="2"/>
</dbReference>
<accession>A0A7K1T073</accession>
<dbReference type="InterPro" id="IPR036097">
    <property type="entry name" value="HisK_dim/P_sf"/>
</dbReference>
<dbReference type="EMBL" id="WPIK01000016">
    <property type="protein sequence ID" value="MVN22966.1"/>
    <property type="molecule type" value="Genomic_DNA"/>
</dbReference>
<dbReference type="SMART" id="SM00086">
    <property type="entry name" value="PAC"/>
    <property type="match status" value="2"/>
</dbReference>
<evidence type="ECO:0000259" key="7">
    <source>
        <dbReference type="PROSITE" id="PS50109"/>
    </source>
</evidence>
<evidence type="ECO:0000259" key="8">
    <source>
        <dbReference type="PROSITE" id="PS50112"/>
    </source>
</evidence>
<dbReference type="PANTHER" id="PTHR43711:SF31">
    <property type="entry name" value="HISTIDINE KINASE"/>
    <property type="match status" value="1"/>
</dbReference>
<evidence type="ECO:0000256" key="2">
    <source>
        <dbReference type="ARBA" id="ARBA00012438"/>
    </source>
</evidence>
<evidence type="ECO:0000256" key="6">
    <source>
        <dbReference type="ARBA" id="ARBA00023012"/>
    </source>
</evidence>
<dbReference type="PROSITE" id="PS50112">
    <property type="entry name" value="PAS"/>
    <property type="match status" value="1"/>
</dbReference>
<dbReference type="Proteomes" id="UP000462014">
    <property type="component" value="Unassembled WGS sequence"/>
</dbReference>
<dbReference type="PROSITE" id="PS50109">
    <property type="entry name" value="HIS_KIN"/>
    <property type="match status" value="1"/>
</dbReference>
<reference evidence="10 11" key="1">
    <citation type="submission" date="2019-12" db="EMBL/GenBank/DDBJ databases">
        <title>Mucilaginibacter sp. HMF7410 genome sequencing and assembly.</title>
        <authorList>
            <person name="Kang H."/>
            <person name="Cha I."/>
            <person name="Kim H."/>
            <person name="Joh K."/>
        </authorList>
    </citation>
    <scope>NUCLEOTIDE SEQUENCE [LARGE SCALE GENOMIC DNA]</scope>
    <source>
        <strain evidence="10 11">HMF7410</strain>
    </source>
</reference>
<dbReference type="NCBIfam" id="TIGR00229">
    <property type="entry name" value="sensory_box"/>
    <property type="match status" value="1"/>
</dbReference>
<dbReference type="PRINTS" id="PR00344">
    <property type="entry name" value="BCTRLSENSOR"/>
</dbReference>
<dbReference type="GO" id="GO:0000155">
    <property type="term" value="F:phosphorelay sensor kinase activity"/>
    <property type="evidence" value="ECO:0007669"/>
    <property type="project" value="InterPro"/>
</dbReference>
<name>A0A7K1T073_9SPHI</name>
<dbReference type="InterPro" id="IPR004358">
    <property type="entry name" value="Sig_transdc_His_kin-like_C"/>
</dbReference>
<dbReference type="RefSeq" id="WP_157568736.1">
    <property type="nucleotide sequence ID" value="NZ_WPIK01000016.1"/>
</dbReference>
<dbReference type="SUPFAM" id="SSF55785">
    <property type="entry name" value="PYP-like sensor domain (PAS domain)"/>
    <property type="match status" value="2"/>
</dbReference>
<dbReference type="InterPro" id="IPR003594">
    <property type="entry name" value="HATPase_dom"/>
</dbReference>
<dbReference type="InterPro" id="IPR000014">
    <property type="entry name" value="PAS"/>
</dbReference>
<dbReference type="Gene3D" id="1.10.287.130">
    <property type="match status" value="1"/>
</dbReference>
<dbReference type="SUPFAM" id="SSF47384">
    <property type="entry name" value="Homodimeric domain of signal transducing histidine kinase"/>
    <property type="match status" value="1"/>
</dbReference>
<sequence length="489" mass="55503">MPQPPYKASLDPLIDLEALYQQAPCGYLSLSADGIILKVNQTLQRWLGFSNDGFIGQSFITLLTKGGKMHYEMFFRPILSLKSEVKELSYELRKHNGQVLPVLLSAIAIRNQQGEITLINVVLLDITERKVYEREIFLSKKRAENEKRHFQFMADQVPEMIWRASTRGEPEYVNARFCHYFACGQNQASFAFFVSKVHPEEKRNLLRQVSKSFRLGKELSIALRLLNTSGSYEWHLLKGTLFLKEENDDQGWFGTCTNTDSHVLALKEKDEFINIASHELKTPITSLLASMQLMEKLKGDPHSPMLPRLIGQVDKNVKRLNVLVSDLLNVGQLREGQLELHKGLFDIRKLIEDSLEQFRLNEKVEFIVQGAQGALKVFADPGRTEQVFVNFVNNALKYASGSKTIIISITYSSADVKVSVSDHGPGIPADKLDQLFDRYYRVNQPGSKYKGLGLGLYICSEIIKRHKGQIGVESELGKGSTFWFSLPLR</sequence>
<dbReference type="InterPro" id="IPR001610">
    <property type="entry name" value="PAC"/>
</dbReference>
<feature type="domain" description="Histidine kinase" evidence="7">
    <location>
        <begin position="275"/>
        <end position="489"/>
    </location>
</feature>